<feature type="signal peptide" evidence="8">
    <location>
        <begin position="1"/>
        <end position="22"/>
    </location>
</feature>
<evidence type="ECO:0000256" key="2">
    <source>
        <dbReference type="ARBA" id="ARBA00022676"/>
    </source>
</evidence>
<dbReference type="PANTHER" id="PTHR20961">
    <property type="entry name" value="GLYCOSYLTRANSFERASE"/>
    <property type="match status" value="1"/>
</dbReference>
<dbReference type="AlphaFoldDB" id="A0A224YZ54"/>
<evidence type="ECO:0000256" key="4">
    <source>
        <dbReference type="ARBA" id="ARBA00022692"/>
    </source>
</evidence>
<dbReference type="PANTHER" id="PTHR20961:SF38">
    <property type="entry name" value="PROTEIN O-LINKED-MANNOSE BETA-1,4-N-ACETYLGLUCOSAMINYLTRANSFERASE 2"/>
    <property type="match status" value="1"/>
</dbReference>
<name>A0A224YZ54_9ACAR</name>
<dbReference type="InterPro" id="IPR007657">
    <property type="entry name" value="Glycosyltransferase_61"/>
</dbReference>
<keyword evidence="4" id="KW-0812">Transmembrane</keyword>
<feature type="chain" id="PRO_5012488577" evidence="8">
    <location>
        <begin position="23"/>
        <end position="565"/>
    </location>
</feature>
<keyword evidence="6" id="KW-0472">Membrane</keyword>
<accession>A0A224YZ54</accession>
<feature type="domain" description="Glycosyltransferase 61 catalytic" evidence="9">
    <location>
        <begin position="264"/>
        <end position="351"/>
    </location>
</feature>
<evidence type="ECO:0000256" key="3">
    <source>
        <dbReference type="ARBA" id="ARBA00022679"/>
    </source>
</evidence>
<evidence type="ECO:0000256" key="1">
    <source>
        <dbReference type="ARBA" id="ARBA00004167"/>
    </source>
</evidence>
<reference evidence="10" key="1">
    <citation type="journal article" date="2017" name="Parasit. Vectors">
        <title>Sialotranscriptomics of Rhipicephalus zambeziensis reveals intricate expression profiles of secretory proteins and suggests tight temporal transcriptional regulation during blood-feeding.</title>
        <authorList>
            <person name="de Castro M.H."/>
            <person name="de Klerk D."/>
            <person name="Pienaar R."/>
            <person name="Rees D.J.G."/>
            <person name="Mans B.J."/>
        </authorList>
    </citation>
    <scope>NUCLEOTIDE SEQUENCE</scope>
    <source>
        <tissue evidence="10">Salivary glands</tissue>
    </source>
</reference>
<dbReference type="GO" id="GO:0097363">
    <property type="term" value="F:protein O-acetylglucosaminyltransferase activity"/>
    <property type="evidence" value="ECO:0007669"/>
    <property type="project" value="TreeGrafter"/>
</dbReference>
<proteinExistence type="predicted"/>
<evidence type="ECO:0000256" key="5">
    <source>
        <dbReference type="ARBA" id="ARBA00022989"/>
    </source>
</evidence>
<keyword evidence="2" id="KW-0328">Glycosyltransferase</keyword>
<evidence type="ECO:0000313" key="10">
    <source>
        <dbReference type="EMBL" id="MAA19254.1"/>
    </source>
</evidence>
<protein>
    <submittedName>
        <fullName evidence="10">Glycosyltransferase</fullName>
    </submittedName>
</protein>
<dbReference type="GO" id="GO:0005783">
    <property type="term" value="C:endoplasmic reticulum"/>
    <property type="evidence" value="ECO:0007669"/>
    <property type="project" value="TreeGrafter"/>
</dbReference>
<dbReference type="InterPro" id="IPR049625">
    <property type="entry name" value="Glyco_transf_61_cat"/>
</dbReference>
<dbReference type="Pfam" id="PF04577">
    <property type="entry name" value="Glyco_transf_61"/>
    <property type="match status" value="1"/>
</dbReference>
<evidence type="ECO:0000259" key="9">
    <source>
        <dbReference type="Pfam" id="PF04577"/>
    </source>
</evidence>
<dbReference type="GO" id="GO:0035269">
    <property type="term" value="P:protein O-linked glycosylation via mannose"/>
    <property type="evidence" value="ECO:0007669"/>
    <property type="project" value="TreeGrafter"/>
</dbReference>
<evidence type="ECO:0000256" key="7">
    <source>
        <dbReference type="ARBA" id="ARBA00023180"/>
    </source>
</evidence>
<sequence length="565" mass="64152">MFLRPSHVICVLACMLIDRVLDYANQYVDSSCKQTDIRHSKGALVKASSSVWCRGPNHTVRTCVFRNLYYRGDTGDFVFFHGPRTTLLGDLNGRNDPALTDLSSVSDHGAFYFNFVDLPLSAFSELDVVDVDSDTLVVSRFNPDNLMHVFHDDLIPIFSTVREIRSCSSSVEVLHCLDNITLFLADERRKGPYWQLYKALIKNGKILHRTQMSKWYRFRRAIVGLRKDSTWYQYGFVVPQGPLNSNLKTAGAEVGLFAQFFLHMLDVPLKSEMNRSLVLIISRTKNRRITNLGELVNIVKLHTKLTPVVINLESEALQDVVTLLRRTQLLISMHGSALILSMFLQPGSAVLELFPYGINPDNYTPYKILANLPPMNIAYAAWRNTNKTNTVFHPEFEPQYGGIYHLPLETQQQILLSKEVPPHLCCDNPNWLFHIYQDTAVDTSIVPMLINLSTERVLTHNNHNKNIFPGQVLKLKCEVHKHSEGNTQLVVSWLEPWNVALASFGHCYYEAWLKNGAQVQMIHTNTTAFVQNITASHLHIWVKAVCDGNSGGFNAFPPSCRDIAY</sequence>
<keyword evidence="5" id="KW-1133">Transmembrane helix</keyword>
<dbReference type="EMBL" id="GFPF01008108">
    <property type="protein sequence ID" value="MAA19254.1"/>
    <property type="molecule type" value="Transcribed_RNA"/>
</dbReference>
<keyword evidence="7" id="KW-0325">Glycoprotein</keyword>
<comment type="subcellular location">
    <subcellularLocation>
        <location evidence="1">Membrane</location>
        <topology evidence="1">Single-pass membrane protein</topology>
    </subcellularLocation>
</comment>
<keyword evidence="3 10" id="KW-0808">Transferase</keyword>
<evidence type="ECO:0000256" key="8">
    <source>
        <dbReference type="SAM" id="SignalP"/>
    </source>
</evidence>
<evidence type="ECO:0000256" key="6">
    <source>
        <dbReference type="ARBA" id="ARBA00023136"/>
    </source>
</evidence>
<organism evidence="10">
    <name type="scientific">Rhipicephalus zambeziensis</name>
    <dbReference type="NCBI Taxonomy" id="60191"/>
    <lineage>
        <taxon>Eukaryota</taxon>
        <taxon>Metazoa</taxon>
        <taxon>Ecdysozoa</taxon>
        <taxon>Arthropoda</taxon>
        <taxon>Chelicerata</taxon>
        <taxon>Arachnida</taxon>
        <taxon>Acari</taxon>
        <taxon>Parasitiformes</taxon>
        <taxon>Ixodida</taxon>
        <taxon>Ixodoidea</taxon>
        <taxon>Ixodidae</taxon>
        <taxon>Rhipicephalinae</taxon>
        <taxon>Rhipicephalus</taxon>
        <taxon>Rhipicephalus</taxon>
    </lineage>
</organism>
<keyword evidence="8" id="KW-0732">Signal</keyword>
<dbReference type="GO" id="GO:0016020">
    <property type="term" value="C:membrane"/>
    <property type="evidence" value="ECO:0007669"/>
    <property type="project" value="UniProtKB-SubCell"/>
</dbReference>